<feature type="region of interest" description="Disordered" evidence="1">
    <location>
        <begin position="625"/>
        <end position="683"/>
    </location>
</feature>
<proteinExistence type="evidence at transcript level"/>
<name>A0A6F9DGS1_9ASCI</name>
<accession>A0A6F9DGS1</accession>
<feature type="compositionally biased region" description="Basic and acidic residues" evidence="1">
    <location>
        <begin position="464"/>
        <end position="484"/>
    </location>
</feature>
<feature type="region of interest" description="Disordered" evidence="1">
    <location>
        <begin position="213"/>
        <end position="232"/>
    </location>
</feature>
<organism evidence="2">
    <name type="scientific">Phallusia mammillata</name>
    <dbReference type="NCBI Taxonomy" id="59560"/>
    <lineage>
        <taxon>Eukaryota</taxon>
        <taxon>Metazoa</taxon>
        <taxon>Chordata</taxon>
        <taxon>Tunicata</taxon>
        <taxon>Ascidiacea</taxon>
        <taxon>Phlebobranchia</taxon>
        <taxon>Ascidiidae</taxon>
        <taxon>Phallusia</taxon>
    </lineage>
</organism>
<feature type="compositionally biased region" description="Basic and acidic residues" evidence="1">
    <location>
        <begin position="379"/>
        <end position="410"/>
    </location>
</feature>
<feature type="region of interest" description="Disordered" evidence="1">
    <location>
        <begin position="758"/>
        <end position="834"/>
    </location>
</feature>
<feature type="region of interest" description="Disordered" evidence="1">
    <location>
        <begin position="379"/>
        <end position="484"/>
    </location>
</feature>
<sequence length="861" mass="95634">MQKYLIPFSFINVEDPHQFTSIENQPAKQEDSETSSSEQSLHAPSETYISPASSYDCLSFLTSYPEIKKFQPLYDSEGINFPYFGTSPGPTPTESSESEIEIENKDHVEDVYDPVIWKSEVALDAAQQVTLASNVYKAVNLMKPQVPGLEIVEGPVEDERPSSRFANARIDARAMMKAAVSAVIAVNKFSKSAPTTPRKTRVRSAAAIRAKKKRKESVNSLTAQRRRSVTVDDVDEESSYQVSTATSPAVTTVGFAGKEVPFGKSVSIPSKQGQVKGQRAVVTATKSARLTKAKNQGDSLKTRKKAQGSKSASSFQQDSVKQIKKKIRSSSQAGPRLQSVPEFVKKPLHETSAGSGSGIGVAGGGGGITQVQMTYKRPELFKNEEKSKQVEVDETSKETSLDQKKSEESPQKPACNADPGADLKSTKDFLQRFLQSPRPNTTMSGRGDKIAEKDKRPITRGRTKSGDHVKSYHDDENDDPDRSKADVLDYDLHAIYKKDGLRFDECWQERMLERYQLMKLQREQRHYAAASKRTMLEHDRKYKILSHKPELMYHDTFAWYEDHARFAEHVMNSPLLTGDADRVETTDGFVAKQLDGPVSAISTNRSNLAPPAARPPSIAETLLRSASRQDLATPQSEKPDLTKKYRFSFRRTSDGDQSSTVESPARPSTAESRGIVTPMPSPVPAATPISVANLRQASSAKSMRKFLVERPRSSTSIPGKTRYVLIKSDPPHFTKTTRTPSPTKLEEDLLKQRFPSQHHQLMRSLGRLESSEDKWYSDTKSSDDDDQQSRSARYSAVSPRRSGTFETTPRSLVSGDSTNGRSWRRPSIRESAPAVLQARDPSLISVLHRKSSNYVPAAFKV</sequence>
<feature type="compositionally biased region" description="Basic and acidic residues" evidence="1">
    <location>
        <begin position="769"/>
        <end position="782"/>
    </location>
</feature>
<feature type="compositionally biased region" description="Polar residues" evidence="1">
    <location>
        <begin position="433"/>
        <end position="444"/>
    </location>
</feature>
<feature type="region of interest" description="Disordered" evidence="1">
    <location>
        <begin position="286"/>
        <end position="340"/>
    </location>
</feature>
<gene>
    <name evidence="2" type="primary">LOC100177725</name>
</gene>
<feature type="compositionally biased region" description="Polar residues" evidence="1">
    <location>
        <begin position="308"/>
        <end position="318"/>
    </location>
</feature>
<feature type="compositionally biased region" description="Polar residues" evidence="1">
    <location>
        <begin position="286"/>
        <end position="299"/>
    </location>
</feature>
<evidence type="ECO:0000313" key="2">
    <source>
        <dbReference type="EMBL" id="CAB3261942.1"/>
    </source>
</evidence>
<dbReference type="EMBL" id="LR786539">
    <property type="protein sequence ID" value="CAB3261942.1"/>
    <property type="molecule type" value="mRNA"/>
</dbReference>
<protein>
    <submittedName>
        <fullName evidence="2">Uncharacterized protein LOC100177725</fullName>
    </submittedName>
</protein>
<feature type="compositionally biased region" description="Basic and acidic residues" evidence="1">
    <location>
        <begin position="446"/>
        <end position="457"/>
    </location>
</feature>
<evidence type="ECO:0000256" key="1">
    <source>
        <dbReference type="SAM" id="MobiDB-lite"/>
    </source>
</evidence>
<feature type="region of interest" description="Disordered" evidence="1">
    <location>
        <begin position="20"/>
        <end position="44"/>
    </location>
</feature>
<reference evidence="2" key="1">
    <citation type="submission" date="2020-04" db="EMBL/GenBank/DDBJ databases">
        <authorList>
            <person name="Neveu A P."/>
        </authorList>
    </citation>
    <scope>NUCLEOTIDE SEQUENCE</scope>
    <source>
        <tissue evidence="2">Whole embryo</tissue>
    </source>
</reference>
<feature type="compositionally biased region" description="Polar residues" evidence="1">
    <location>
        <begin position="804"/>
        <end position="821"/>
    </location>
</feature>
<dbReference type="AlphaFoldDB" id="A0A6F9DGS1"/>
<feature type="compositionally biased region" description="Polar residues" evidence="1">
    <location>
        <begin position="625"/>
        <end position="636"/>
    </location>
</feature>